<feature type="coiled-coil region" evidence="1">
    <location>
        <begin position="52"/>
        <end position="193"/>
    </location>
</feature>
<dbReference type="PANTHER" id="PTHR35253:SF1">
    <property type="entry name" value="COILED-COIL DOMAIN-CONTAINING PROTEIN 152"/>
    <property type="match status" value="1"/>
</dbReference>
<organism evidence="3 4">
    <name type="scientific">Mytilus galloprovincialis</name>
    <name type="common">Mediterranean mussel</name>
    <dbReference type="NCBI Taxonomy" id="29158"/>
    <lineage>
        <taxon>Eukaryota</taxon>
        <taxon>Metazoa</taxon>
        <taxon>Spiralia</taxon>
        <taxon>Lophotrochozoa</taxon>
        <taxon>Mollusca</taxon>
        <taxon>Bivalvia</taxon>
        <taxon>Autobranchia</taxon>
        <taxon>Pteriomorphia</taxon>
        <taxon>Mytilida</taxon>
        <taxon>Mytiloidea</taxon>
        <taxon>Mytilidae</taxon>
        <taxon>Mytilinae</taxon>
        <taxon>Mytilus</taxon>
    </lineage>
</organism>
<evidence type="ECO:0000313" key="4">
    <source>
        <dbReference type="Proteomes" id="UP000596742"/>
    </source>
</evidence>
<dbReference type="InterPro" id="IPR038827">
    <property type="entry name" value="CCDC152"/>
</dbReference>
<reference evidence="3" key="1">
    <citation type="submission" date="2018-11" db="EMBL/GenBank/DDBJ databases">
        <authorList>
            <person name="Alioto T."/>
            <person name="Alioto T."/>
        </authorList>
    </citation>
    <scope>NUCLEOTIDE SEQUENCE</scope>
</reference>
<feature type="region of interest" description="Disordered" evidence="2">
    <location>
        <begin position="248"/>
        <end position="268"/>
    </location>
</feature>
<evidence type="ECO:0000256" key="2">
    <source>
        <dbReference type="SAM" id="MobiDB-lite"/>
    </source>
</evidence>
<proteinExistence type="predicted"/>
<dbReference type="AlphaFoldDB" id="A0A8B6C7K7"/>
<protein>
    <submittedName>
        <fullName evidence="3">Uncharacterized protein</fullName>
    </submittedName>
</protein>
<sequence>MEKIQPAEPWTGPVKRKIASSNDLDEFQKSFDDWQNFTESLMKQKSKLVEDVNALSHDKQKLASKNEELENQIDHLQTVLDSTHKSLHRICDVEEENRKIKTNLERLKSDIEDSNLKMNEKERQHKRILEEIEIDNEKQKEEVKNSMKILIKNEKESYEIALRKKNLEVEELKEKLQASNRESEAEIVRVSMEYENKLAKLRQKIPTTTAHGSSTNQEIFRMKLQHMKNEYEREVRLLREQISELEERVTAPPSGNRMTFTSSKKRRF</sequence>
<keyword evidence="1" id="KW-0175">Coiled coil</keyword>
<keyword evidence="4" id="KW-1185">Reference proteome</keyword>
<comment type="caution">
    <text evidence="3">The sequence shown here is derived from an EMBL/GenBank/DDBJ whole genome shotgun (WGS) entry which is preliminary data.</text>
</comment>
<dbReference type="Proteomes" id="UP000596742">
    <property type="component" value="Unassembled WGS sequence"/>
</dbReference>
<dbReference type="PANTHER" id="PTHR35253">
    <property type="entry name" value="COILED-COIL DOMAIN-CONTAINING PROTEIN 152"/>
    <property type="match status" value="1"/>
</dbReference>
<feature type="coiled-coil region" evidence="1">
    <location>
        <begin position="221"/>
        <end position="248"/>
    </location>
</feature>
<dbReference type="EMBL" id="UYJE01001268">
    <property type="protein sequence ID" value="VDI00751.1"/>
    <property type="molecule type" value="Genomic_DNA"/>
</dbReference>
<name>A0A8B6C7K7_MYTGA</name>
<evidence type="ECO:0000256" key="1">
    <source>
        <dbReference type="SAM" id="Coils"/>
    </source>
</evidence>
<gene>
    <name evidence="3" type="ORF">MGAL_10B061543</name>
</gene>
<dbReference type="OrthoDB" id="10053382at2759"/>
<accession>A0A8B6C7K7</accession>
<evidence type="ECO:0000313" key="3">
    <source>
        <dbReference type="EMBL" id="VDI00751.1"/>
    </source>
</evidence>